<dbReference type="EMBL" id="MSTI01000184">
    <property type="protein sequence ID" value="OLV15357.1"/>
    <property type="molecule type" value="Genomic_DNA"/>
</dbReference>
<evidence type="ECO:0000256" key="4">
    <source>
        <dbReference type="PROSITE-ProRule" id="PRU01248"/>
    </source>
</evidence>
<feature type="domain" description="Core-binding (CB)" evidence="7">
    <location>
        <begin position="46"/>
        <end position="131"/>
    </location>
</feature>
<evidence type="ECO:0000256" key="3">
    <source>
        <dbReference type="ARBA" id="ARBA00023172"/>
    </source>
</evidence>
<proteinExistence type="predicted"/>
<feature type="domain" description="Tyr recombinase" evidence="6">
    <location>
        <begin position="155"/>
        <end position="324"/>
    </location>
</feature>
<feature type="region of interest" description="Disordered" evidence="5">
    <location>
        <begin position="1"/>
        <end position="28"/>
    </location>
</feature>
<dbReference type="GO" id="GO:0015074">
    <property type="term" value="P:DNA integration"/>
    <property type="evidence" value="ECO:0007669"/>
    <property type="project" value="UniProtKB-KW"/>
</dbReference>
<dbReference type="PANTHER" id="PTHR30349">
    <property type="entry name" value="PHAGE INTEGRASE-RELATED"/>
    <property type="match status" value="1"/>
</dbReference>
<dbReference type="PROSITE" id="PS51898">
    <property type="entry name" value="TYR_RECOMBINASE"/>
    <property type="match status" value="1"/>
</dbReference>
<dbReference type="STRING" id="249408.BOO71_0015127"/>
<dbReference type="InterPro" id="IPR011010">
    <property type="entry name" value="DNA_brk_join_enz"/>
</dbReference>
<organism evidence="8 9">
    <name type="scientific">Deinococcus marmoris</name>
    <dbReference type="NCBI Taxonomy" id="249408"/>
    <lineage>
        <taxon>Bacteria</taxon>
        <taxon>Thermotogati</taxon>
        <taxon>Deinococcota</taxon>
        <taxon>Deinococci</taxon>
        <taxon>Deinococcales</taxon>
        <taxon>Deinococcaceae</taxon>
        <taxon>Deinococcus</taxon>
    </lineage>
</organism>
<dbReference type="PROSITE" id="PS51900">
    <property type="entry name" value="CB"/>
    <property type="match status" value="1"/>
</dbReference>
<gene>
    <name evidence="8" type="ORF">BOO71_0015127</name>
</gene>
<dbReference type="Gene3D" id="1.10.150.130">
    <property type="match status" value="1"/>
</dbReference>
<dbReference type="AlphaFoldDB" id="A0A1U7NR15"/>
<reference evidence="8 9" key="1">
    <citation type="submission" date="2017-01" db="EMBL/GenBank/DDBJ databases">
        <title>Genome Analysis of Deinococcus marmoris KOPRI26562.</title>
        <authorList>
            <person name="Kim J.H."/>
            <person name="Oh H.-M."/>
        </authorList>
    </citation>
    <scope>NUCLEOTIDE SEQUENCE [LARGE SCALE GENOMIC DNA]</scope>
    <source>
        <strain evidence="8 9">KOPRI26562</strain>
    </source>
</reference>
<dbReference type="CDD" id="cd00397">
    <property type="entry name" value="DNA_BRE_C"/>
    <property type="match status" value="1"/>
</dbReference>
<accession>A0A1U7NR15</accession>
<keyword evidence="1" id="KW-0229">DNA integration</keyword>
<dbReference type="Pfam" id="PF00589">
    <property type="entry name" value="Phage_integrase"/>
    <property type="match status" value="1"/>
</dbReference>
<dbReference type="OrthoDB" id="57860at2"/>
<dbReference type="GO" id="GO:0006310">
    <property type="term" value="P:DNA recombination"/>
    <property type="evidence" value="ECO:0007669"/>
    <property type="project" value="UniProtKB-KW"/>
</dbReference>
<dbReference type="InterPro" id="IPR044068">
    <property type="entry name" value="CB"/>
</dbReference>
<dbReference type="InterPro" id="IPR010998">
    <property type="entry name" value="Integrase_recombinase_N"/>
</dbReference>
<dbReference type="GO" id="GO:0003677">
    <property type="term" value="F:DNA binding"/>
    <property type="evidence" value="ECO:0007669"/>
    <property type="project" value="UniProtKB-UniRule"/>
</dbReference>
<evidence type="ECO:0000256" key="2">
    <source>
        <dbReference type="ARBA" id="ARBA00023125"/>
    </source>
</evidence>
<keyword evidence="9" id="KW-1185">Reference proteome</keyword>
<evidence type="ECO:0000256" key="5">
    <source>
        <dbReference type="SAM" id="MobiDB-lite"/>
    </source>
</evidence>
<dbReference type="Proteomes" id="UP000186607">
    <property type="component" value="Unassembled WGS sequence"/>
</dbReference>
<protein>
    <submittedName>
        <fullName evidence="8">Integrase/recombinase XerD</fullName>
    </submittedName>
</protein>
<name>A0A1U7NR15_9DEIO</name>
<dbReference type="InterPro" id="IPR004107">
    <property type="entry name" value="Integrase_SAM-like_N"/>
</dbReference>
<evidence type="ECO:0000259" key="7">
    <source>
        <dbReference type="PROSITE" id="PS51900"/>
    </source>
</evidence>
<keyword evidence="2 4" id="KW-0238">DNA-binding</keyword>
<evidence type="ECO:0000259" key="6">
    <source>
        <dbReference type="PROSITE" id="PS51898"/>
    </source>
</evidence>
<comment type="caution">
    <text evidence="8">The sequence shown here is derived from an EMBL/GenBank/DDBJ whole genome shotgun (WGS) entry which is preliminary data.</text>
</comment>
<evidence type="ECO:0000256" key="1">
    <source>
        <dbReference type="ARBA" id="ARBA00022908"/>
    </source>
</evidence>
<dbReference type="PANTHER" id="PTHR30349:SF81">
    <property type="entry name" value="TYROSINE RECOMBINASE XERC"/>
    <property type="match status" value="1"/>
</dbReference>
<evidence type="ECO:0000313" key="9">
    <source>
        <dbReference type="Proteomes" id="UP000186607"/>
    </source>
</evidence>
<keyword evidence="3" id="KW-0233">DNA recombination</keyword>
<dbReference type="InterPro" id="IPR013762">
    <property type="entry name" value="Integrase-like_cat_sf"/>
</dbReference>
<evidence type="ECO:0000313" key="8">
    <source>
        <dbReference type="EMBL" id="OLV15357.1"/>
    </source>
</evidence>
<dbReference type="Pfam" id="PF02899">
    <property type="entry name" value="Phage_int_SAM_1"/>
    <property type="match status" value="1"/>
</dbReference>
<dbReference type="Gene3D" id="1.10.443.10">
    <property type="entry name" value="Intergrase catalytic core"/>
    <property type="match status" value="1"/>
</dbReference>
<dbReference type="InterPro" id="IPR050090">
    <property type="entry name" value="Tyrosine_recombinase_XerCD"/>
</dbReference>
<sequence>MPEHNPSQNRGERPPETRGGYHPAAYPWSQVKPANRAERVTERITLRDTGALVALLRFDLSRREVGEATIRTYSVGVRAYLAWCWERDQDVLAPDVDTAHNFTRALTRRGASPGTVTTYRPAVSALYRALRWTGATAADPMRDAPRVKDPVPSFEKRKPYTQAELRLLLAVATPDERTLLLLCGLGGLRNAEARAAKWADLDWGAFTLRVTGKGGRVRRVYLGRLLREALQDAQGRIQGRTRPEHLLPWSDPDTLRAHLQGLCTQAGVPYAGRSLHGLRHTAGTELYRRTRNLDDVARHLGHSQLETSRVYAEHENSATRAALDDFQDEG</sequence>
<dbReference type="SUPFAM" id="SSF56349">
    <property type="entry name" value="DNA breaking-rejoining enzymes"/>
    <property type="match status" value="1"/>
</dbReference>
<dbReference type="RefSeq" id="WP_075837101.1">
    <property type="nucleotide sequence ID" value="NZ_MSTI01000184.1"/>
</dbReference>
<dbReference type="InterPro" id="IPR002104">
    <property type="entry name" value="Integrase_catalytic"/>
</dbReference>